<comment type="caution">
    <text evidence="2">The sequence shown here is derived from an EMBL/GenBank/DDBJ whole genome shotgun (WGS) entry which is preliminary data.</text>
</comment>
<gene>
    <name evidence="2" type="ORF">EV657_11261</name>
    <name evidence="1" type="ORF">JMJ92_07630</name>
</gene>
<dbReference type="AlphaFoldDB" id="A0A4R8FP76"/>
<dbReference type="Proteomes" id="UP000635853">
    <property type="component" value="Unassembled WGS sequence"/>
</dbReference>
<dbReference type="RefSeq" id="WP_133260390.1">
    <property type="nucleotide sequence ID" value="NZ_JAESIL010000024.1"/>
</dbReference>
<evidence type="ECO:0000313" key="4">
    <source>
        <dbReference type="Proteomes" id="UP000635853"/>
    </source>
</evidence>
<accession>A0A4R8FP76</accession>
<proteinExistence type="predicted"/>
<evidence type="ECO:0000313" key="1">
    <source>
        <dbReference type="EMBL" id="MBL3578026.1"/>
    </source>
</evidence>
<reference evidence="2 3" key="1">
    <citation type="submission" date="2019-03" db="EMBL/GenBank/DDBJ databases">
        <title>Genomic Encyclopedia of Type Strains, Phase IV (KMG-IV): sequencing the most valuable type-strain genomes for metagenomic binning, comparative biology and taxonomic classification.</title>
        <authorList>
            <person name="Goeker M."/>
        </authorList>
    </citation>
    <scope>NUCLEOTIDE SEQUENCE [LARGE SCALE GENOMIC DNA]</scope>
    <source>
        <strain evidence="2 3">JA181</strain>
    </source>
</reference>
<protein>
    <submittedName>
        <fullName evidence="2">Uncharacterized protein</fullName>
    </submittedName>
</protein>
<organism evidence="2 3">
    <name type="scientific">Rhodovulum visakhapatnamense</name>
    <dbReference type="NCBI Taxonomy" id="364297"/>
    <lineage>
        <taxon>Bacteria</taxon>
        <taxon>Pseudomonadati</taxon>
        <taxon>Pseudomonadota</taxon>
        <taxon>Alphaproteobacteria</taxon>
        <taxon>Rhodobacterales</taxon>
        <taxon>Paracoccaceae</taxon>
        <taxon>Rhodovulum</taxon>
    </lineage>
</organism>
<name>A0A4R8FP76_9RHOB</name>
<dbReference type="EMBL" id="JAESIL010000024">
    <property type="protein sequence ID" value="MBL3578026.1"/>
    <property type="molecule type" value="Genomic_DNA"/>
</dbReference>
<reference evidence="1" key="3">
    <citation type="submission" date="2021-01" db="EMBL/GenBank/DDBJ databases">
        <authorList>
            <person name="Guzman M.S."/>
        </authorList>
    </citation>
    <scope>NUCLEOTIDE SEQUENCE</scope>
    <source>
        <strain evidence="1">AB19</strain>
    </source>
</reference>
<dbReference type="EMBL" id="SOEB01000012">
    <property type="protein sequence ID" value="TDX28234.1"/>
    <property type="molecule type" value="Genomic_DNA"/>
</dbReference>
<evidence type="ECO:0000313" key="3">
    <source>
        <dbReference type="Proteomes" id="UP000295484"/>
    </source>
</evidence>
<dbReference type="Proteomes" id="UP000295484">
    <property type="component" value="Unassembled WGS sequence"/>
</dbReference>
<reference evidence="4" key="2">
    <citation type="submission" date="2021-01" db="EMBL/GenBank/DDBJ databases">
        <title>Draft genomes of Rhodovulum sulfidophilum.</title>
        <authorList>
            <person name="Guzman M.S."/>
        </authorList>
    </citation>
    <scope>NUCLEOTIDE SEQUENCE [LARGE SCALE GENOMIC DNA]</scope>
    <source>
        <strain evidence="4">AB19</strain>
    </source>
</reference>
<sequence length="93" mass="10416">MDVCFLKSHVLILLKTVPCCLDPALEEMSGMDVLERIRGTRIPLAILAIEADVPEAEIAAALKGSRALTFLQECRIARHLDRSDLPGRRHRRI</sequence>
<evidence type="ECO:0000313" key="2">
    <source>
        <dbReference type="EMBL" id="TDX28234.1"/>
    </source>
</evidence>
<keyword evidence="4" id="KW-1185">Reference proteome</keyword>